<organism evidence="1 2">
    <name type="scientific">Actinomadura graeca</name>
    <dbReference type="NCBI Taxonomy" id="2750812"/>
    <lineage>
        <taxon>Bacteria</taxon>
        <taxon>Bacillati</taxon>
        <taxon>Actinomycetota</taxon>
        <taxon>Actinomycetes</taxon>
        <taxon>Streptosporangiales</taxon>
        <taxon>Thermomonosporaceae</taxon>
        <taxon>Actinomadura</taxon>
    </lineage>
</organism>
<dbReference type="SUPFAM" id="SSF48576">
    <property type="entry name" value="Terpenoid synthases"/>
    <property type="match status" value="1"/>
</dbReference>
<proteinExistence type="predicted"/>
<gene>
    <name evidence="1" type="ORF">AGRA3207_004754</name>
</gene>
<dbReference type="Pfam" id="PF19086">
    <property type="entry name" value="Terpene_syn_C_2"/>
    <property type="match status" value="1"/>
</dbReference>
<evidence type="ECO:0000313" key="2">
    <source>
        <dbReference type="Proteomes" id="UP001049518"/>
    </source>
</evidence>
<reference evidence="1" key="1">
    <citation type="submission" date="2020-07" db="EMBL/GenBank/DDBJ databases">
        <authorList>
            <person name="Tarantini F.S."/>
            <person name="Hong K.W."/>
            <person name="Chan K.G."/>
        </authorList>
    </citation>
    <scope>NUCLEOTIDE SEQUENCE</scope>
    <source>
        <strain evidence="1">32-07</strain>
    </source>
</reference>
<keyword evidence="2" id="KW-1185">Reference proteome</keyword>
<dbReference type="InterPro" id="IPR008949">
    <property type="entry name" value="Isoprenoid_synthase_dom_sf"/>
</dbReference>
<name>A0ABX8QXK6_9ACTN</name>
<dbReference type="EMBL" id="CP059572">
    <property type="protein sequence ID" value="QXJ23579.1"/>
    <property type="molecule type" value="Genomic_DNA"/>
</dbReference>
<dbReference type="Proteomes" id="UP001049518">
    <property type="component" value="Chromosome"/>
</dbReference>
<accession>A0ABX8QXK6</accession>
<protein>
    <submittedName>
        <fullName evidence="1">Terpene synthase</fullName>
    </submittedName>
</protein>
<dbReference type="Gene3D" id="1.10.600.10">
    <property type="entry name" value="Farnesyl Diphosphate Synthase"/>
    <property type="match status" value="1"/>
</dbReference>
<sequence length="303" mass="33752">MAPRVVPAPSAGSEIVSAAEHGRICALALECRRDLKACVDAYPDLFPRKPFDERLFTGVALANAYGSPWEDAAGLRMAIKTSMWNFAADWQIDYVAGTREEVQDLIADCLSVADGDDPVRSGPITTFLAEIVKDLADGPAAAILPAWRDQFARWLAAMAREWEWKTARAEGTGGLPTFEEYLANADNFGTTWVNISHWIHRGDTMTVARIDELWSASQEVQRILRLLNDLATYRRDVEWGDLNALMLGLERSEVRARIEALIAHSRELIEPLKPDCLEAATYLERQIGFSTGFYGVTDYWGAL</sequence>
<evidence type="ECO:0000313" key="1">
    <source>
        <dbReference type="EMBL" id="QXJ23579.1"/>
    </source>
</evidence>